<evidence type="ECO:0000259" key="1">
    <source>
        <dbReference type="Pfam" id="PF01425"/>
    </source>
</evidence>
<feature type="domain" description="Amidase" evidence="1">
    <location>
        <begin position="24"/>
        <end position="130"/>
    </location>
</feature>
<dbReference type="OrthoDB" id="9777859at2"/>
<dbReference type="InterPro" id="IPR023631">
    <property type="entry name" value="Amidase_dom"/>
</dbReference>
<gene>
    <name evidence="2" type="primary">gatA_1</name>
    <name evidence="2" type="ORF">ASD8599_00361</name>
</gene>
<dbReference type="EMBL" id="OMOR01000001">
    <property type="protein sequence ID" value="SPH19626.1"/>
    <property type="molecule type" value="Genomic_DNA"/>
</dbReference>
<evidence type="ECO:0000313" key="3">
    <source>
        <dbReference type="Proteomes" id="UP000244880"/>
    </source>
</evidence>
<dbReference type="EC" id="6.3.5.7" evidence="2"/>
<dbReference type="Gene3D" id="3.90.1300.10">
    <property type="entry name" value="Amidase signature (AS) domain"/>
    <property type="match status" value="1"/>
</dbReference>
<proteinExistence type="predicted"/>
<dbReference type="PANTHER" id="PTHR42678">
    <property type="entry name" value="AMIDASE"/>
    <property type="match status" value="1"/>
</dbReference>
<dbReference type="RefSeq" id="WP_108826945.1">
    <property type="nucleotide sequence ID" value="NZ_OMOR01000001.1"/>
</dbReference>
<keyword evidence="2" id="KW-0808">Transferase</keyword>
<dbReference type="Proteomes" id="UP000244880">
    <property type="component" value="Unassembled WGS sequence"/>
</dbReference>
<dbReference type="InterPro" id="IPR036928">
    <property type="entry name" value="AS_sf"/>
</dbReference>
<dbReference type="SUPFAM" id="SSF75304">
    <property type="entry name" value="Amidase signature (AS) enzymes"/>
    <property type="match status" value="1"/>
</dbReference>
<dbReference type="GO" id="GO:0016740">
    <property type="term" value="F:transferase activity"/>
    <property type="evidence" value="ECO:0007669"/>
    <property type="project" value="UniProtKB-KW"/>
</dbReference>
<dbReference type="GO" id="GO:0050567">
    <property type="term" value="F:glutaminyl-tRNA synthase (glutamine-hydrolyzing) activity"/>
    <property type="evidence" value="ECO:0007669"/>
    <property type="project" value="UniProtKB-EC"/>
</dbReference>
<accession>A0A2R8B975</accession>
<reference evidence="2 3" key="1">
    <citation type="submission" date="2018-03" db="EMBL/GenBank/DDBJ databases">
        <authorList>
            <person name="Keele B.F."/>
        </authorList>
    </citation>
    <scope>NUCLEOTIDE SEQUENCE [LARGE SCALE GENOMIC DNA]</scope>
    <source>
        <strain evidence="2 3">CECT 8599</strain>
    </source>
</reference>
<dbReference type="Pfam" id="PF01425">
    <property type="entry name" value="Amidase"/>
    <property type="match status" value="1"/>
</dbReference>
<dbReference type="AlphaFoldDB" id="A0A2R8B975"/>
<organism evidence="2 3">
    <name type="scientific">Ascidiaceihabitans donghaensis</name>
    <dbReference type="NCBI Taxonomy" id="1510460"/>
    <lineage>
        <taxon>Bacteria</taxon>
        <taxon>Pseudomonadati</taxon>
        <taxon>Pseudomonadota</taxon>
        <taxon>Alphaproteobacteria</taxon>
        <taxon>Rhodobacterales</taxon>
        <taxon>Paracoccaceae</taxon>
        <taxon>Ascidiaceihabitans</taxon>
    </lineage>
</organism>
<evidence type="ECO:0000313" key="2">
    <source>
        <dbReference type="EMBL" id="SPH19626.1"/>
    </source>
</evidence>
<protein>
    <submittedName>
        <fullName evidence="2">Glutamyl-tRNA(Gln) amidotransferase subunit A</fullName>
        <ecNumber evidence="2">6.3.5.7</ecNumber>
    </submittedName>
</protein>
<sequence>MEVVEASIADLRHALETGAATCVDLVTTYLDRIAKYDRDGPCLNAVPVMNPDALCDAKAADARRRNGQVSGPLDGIPYTAKNSFKAKGMTVAAGSPAFAELVATDDAFAIAQLRRAGAILIGLTNMPPMANAGMQRGL</sequence>
<name>A0A2R8B975_9RHOB</name>
<keyword evidence="3" id="KW-1185">Reference proteome</keyword>
<keyword evidence="2" id="KW-0436">Ligase</keyword>
<dbReference type="PANTHER" id="PTHR42678:SF11">
    <property type="entry name" value="AMIDASE FAMILY PROTEIN"/>
    <property type="match status" value="1"/>
</dbReference>